<keyword evidence="2" id="KW-1185">Reference proteome</keyword>
<dbReference type="OrthoDB" id="129921at2759"/>
<protein>
    <submittedName>
        <fullName evidence="1">Unnamed protein product</fullName>
    </submittedName>
</protein>
<comment type="caution">
    <text evidence="1">The sequence shown here is derived from an EMBL/GenBank/DDBJ whole genome shotgun (WGS) entry which is preliminary data.</text>
</comment>
<accession>A0A9W6XQT2</accession>
<organism evidence="1 2">
    <name type="scientific">Phytophthora fragariaefolia</name>
    <dbReference type="NCBI Taxonomy" id="1490495"/>
    <lineage>
        <taxon>Eukaryota</taxon>
        <taxon>Sar</taxon>
        <taxon>Stramenopiles</taxon>
        <taxon>Oomycota</taxon>
        <taxon>Peronosporomycetes</taxon>
        <taxon>Peronosporales</taxon>
        <taxon>Peronosporaceae</taxon>
        <taxon>Phytophthora</taxon>
    </lineage>
</organism>
<name>A0A9W6XQT2_9STRA</name>
<dbReference type="EMBL" id="BSXT01001550">
    <property type="protein sequence ID" value="GMF43514.1"/>
    <property type="molecule type" value="Genomic_DNA"/>
</dbReference>
<gene>
    <name evidence="1" type="ORF">Pfra01_001474100</name>
</gene>
<proteinExistence type="predicted"/>
<evidence type="ECO:0000313" key="1">
    <source>
        <dbReference type="EMBL" id="GMF43514.1"/>
    </source>
</evidence>
<evidence type="ECO:0000313" key="2">
    <source>
        <dbReference type="Proteomes" id="UP001165121"/>
    </source>
</evidence>
<sequence>MKHIHQLQDELTAARAKSSALSARLALPTAPPTSPTASSVASCGLQDELTRALADVASLWATLSTVNAELATSVAAWTQASDESASIGRERDALADELRATQSDLAQRHCTAEAAARLHAPLEEDVRRVNALLVAHAEERQRDITHIHASKASLSSASAARVVAEANAARARRDELQLVGRAQRFRAAMLESRRAAVRRRELLAARVCEQDRYTAEQDERLAQAQHEQAERASDWWRLLREARLGRELAGLVRDEFAQCLTTMVSAGGGTLNVSDLVRRLETQLELNLGLRCLSLLADPRVSSGLRFSHPRLRQARSQRRKGVLEAPEVRPVWAALPLVTPLRQPALPGCIGVVARPL</sequence>
<reference evidence="1" key="1">
    <citation type="submission" date="2023-04" db="EMBL/GenBank/DDBJ databases">
        <title>Phytophthora fragariaefolia NBRC 109709.</title>
        <authorList>
            <person name="Ichikawa N."/>
            <person name="Sato H."/>
            <person name="Tonouchi N."/>
        </authorList>
    </citation>
    <scope>NUCLEOTIDE SEQUENCE</scope>
    <source>
        <strain evidence="1">NBRC 109709</strain>
    </source>
</reference>
<dbReference type="Proteomes" id="UP001165121">
    <property type="component" value="Unassembled WGS sequence"/>
</dbReference>
<dbReference type="AlphaFoldDB" id="A0A9W6XQT2"/>